<keyword evidence="1" id="KW-1133">Transmembrane helix</keyword>
<feature type="transmembrane region" description="Helical" evidence="1">
    <location>
        <begin position="12"/>
        <end position="30"/>
    </location>
</feature>
<evidence type="ECO:0000259" key="2">
    <source>
        <dbReference type="Pfam" id="PF06580"/>
    </source>
</evidence>
<keyword evidence="1" id="KW-0812">Transmembrane</keyword>
<keyword evidence="3" id="KW-0808">Transferase</keyword>
<feature type="domain" description="Signal transduction histidine kinase internal region" evidence="2">
    <location>
        <begin position="157"/>
        <end position="236"/>
    </location>
</feature>
<organism evidence="3 4">
    <name type="scientific">Danxiaibacter flavus</name>
    <dbReference type="NCBI Taxonomy" id="3049108"/>
    <lineage>
        <taxon>Bacteria</taxon>
        <taxon>Pseudomonadati</taxon>
        <taxon>Bacteroidota</taxon>
        <taxon>Chitinophagia</taxon>
        <taxon>Chitinophagales</taxon>
        <taxon>Chitinophagaceae</taxon>
        <taxon>Danxiaibacter</taxon>
    </lineage>
</organism>
<reference evidence="3 4" key="1">
    <citation type="submission" date="2023-07" db="EMBL/GenBank/DDBJ databases">
        <authorList>
            <person name="Lian W.-H."/>
        </authorList>
    </citation>
    <scope>NUCLEOTIDE SEQUENCE [LARGE SCALE GENOMIC DNA]</scope>
    <source>
        <strain evidence="3 4">SYSU DXS3180</strain>
    </source>
</reference>
<feature type="transmembrane region" description="Helical" evidence="1">
    <location>
        <begin position="115"/>
        <end position="136"/>
    </location>
</feature>
<gene>
    <name evidence="3" type="ORF">QTN47_04645</name>
</gene>
<evidence type="ECO:0000256" key="1">
    <source>
        <dbReference type="SAM" id="Phobius"/>
    </source>
</evidence>
<sequence>MNTLTASSQKRLLLINAIWWTTISIIHAIALTNFELTNVQVITDSLISNVLLSAGCLLIFNNMKYYLPRREKYWYVLIVGIGISSVWLCISRLILVHLFPDDEHYLTLYSKSLPIRFAIAFSMVSCMAFISLLWYTQEEQKRIDARNAEAERLTREAELFKLRQQLQPHFLFNSLNSISALTGMQPEKARHMIQQLSDFLRGTLRRDDQQLTNLSEELEYLQLYLDIEKVRFGYRLQTELKHDEASLQMKIPPLLLQPVVENAIKFGLYDTVGEVIIRINAASENGHLVISVSNPFDPETSQPLQGTGFGLASIKRRLFLLYARQDLLQTEKHNDTFITTIVVPQMSENGELRIENL</sequence>
<dbReference type="GO" id="GO:0016301">
    <property type="term" value="F:kinase activity"/>
    <property type="evidence" value="ECO:0007669"/>
    <property type="project" value="UniProtKB-KW"/>
</dbReference>
<name>A0ABV3ZA82_9BACT</name>
<dbReference type="Proteomes" id="UP001560573">
    <property type="component" value="Unassembled WGS sequence"/>
</dbReference>
<evidence type="ECO:0000313" key="3">
    <source>
        <dbReference type="EMBL" id="MEX6686769.1"/>
    </source>
</evidence>
<dbReference type="Pfam" id="PF06580">
    <property type="entry name" value="His_kinase"/>
    <property type="match status" value="1"/>
</dbReference>
<comment type="caution">
    <text evidence="3">The sequence shown here is derived from an EMBL/GenBank/DDBJ whole genome shotgun (WGS) entry which is preliminary data.</text>
</comment>
<feature type="transmembrane region" description="Helical" evidence="1">
    <location>
        <begin position="73"/>
        <end position="95"/>
    </location>
</feature>
<dbReference type="EMBL" id="JAULBC010000001">
    <property type="protein sequence ID" value="MEX6686769.1"/>
    <property type="molecule type" value="Genomic_DNA"/>
</dbReference>
<keyword evidence="1" id="KW-0472">Membrane</keyword>
<dbReference type="RefSeq" id="WP_369328165.1">
    <property type="nucleotide sequence ID" value="NZ_JAULBC010000001.1"/>
</dbReference>
<evidence type="ECO:0000313" key="4">
    <source>
        <dbReference type="Proteomes" id="UP001560573"/>
    </source>
</evidence>
<dbReference type="InterPro" id="IPR036890">
    <property type="entry name" value="HATPase_C_sf"/>
</dbReference>
<dbReference type="PANTHER" id="PTHR34220">
    <property type="entry name" value="SENSOR HISTIDINE KINASE YPDA"/>
    <property type="match status" value="1"/>
</dbReference>
<accession>A0ABV3ZA82</accession>
<dbReference type="PANTHER" id="PTHR34220:SF7">
    <property type="entry name" value="SENSOR HISTIDINE KINASE YPDA"/>
    <property type="match status" value="1"/>
</dbReference>
<dbReference type="InterPro" id="IPR010559">
    <property type="entry name" value="Sig_transdc_His_kin_internal"/>
</dbReference>
<proteinExistence type="predicted"/>
<dbReference type="InterPro" id="IPR050640">
    <property type="entry name" value="Bact_2-comp_sensor_kinase"/>
</dbReference>
<protein>
    <submittedName>
        <fullName evidence="3">Histidine kinase</fullName>
    </submittedName>
</protein>
<keyword evidence="3" id="KW-0418">Kinase</keyword>
<feature type="transmembrane region" description="Helical" evidence="1">
    <location>
        <begin position="42"/>
        <end position="61"/>
    </location>
</feature>
<dbReference type="Gene3D" id="3.30.565.10">
    <property type="entry name" value="Histidine kinase-like ATPase, C-terminal domain"/>
    <property type="match status" value="1"/>
</dbReference>
<keyword evidence="4" id="KW-1185">Reference proteome</keyword>
<dbReference type="SUPFAM" id="SSF55874">
    <property type="entry name" value="ATPase domain of HSP90 chaperone/DNA topoisomerase II/histidine kinase"/>
    <property type="match status" value="1"/>
</dbReference>